<evidence type="ECO:0000259" key="3">
    <source>
        <dbReference type="PROSITE" id="PS50853"/>
    </source>
</evidence>
<evidence type="ECO:0000256" key="1">
    <source>
        <dbReference type="ARBA" id="ARBA00023295"/>
    </source>
</evidence>
<keyword evidence="1" id="KW-0326">Glycosidase</keyword>
<keyword evidence="2" id="KW-0624">Polysaccharide degradation</keyword>
<sequence length="687" mass="71169">MIDFEPGQEKAIDLERLTSSADADASDLEFRVVGPVPEGFDAGLDGGDLVVRTDASTAQGTRRSITIGVADGGIEGTPGRIDLRVVPSTRPLAQPAPDLAVAPRGRTTTVDVLENDAAGNPFPNSPLRVLRVRGVDAESLPPGLRVVPDDDRATLAVTVEPGADPVNTTLQYQVADATDDSSRYAWGTVTISVQDRPEPVTEARLTAFRDGEIDLAFGAGAANNSPIEGYRISLLDAGDGTELSASECAATTCTVPTTGNGPASAAVVRIQARNAIGLSHPVDLPEPVWSDVIPPPAAGLRALPLDGRLRVEWSPVPSGSGSPVETYAVWVAGSPVEVPASRACTASLCTFDSQDLANGSTVAVTVSARNGALPALAAWTEATTTGTPFGVPFAGAMNDPVPNPAAGSVVVSWSAFDGNGDAIDGYFVQRLVEGETAVPTGAQACTVTRPAPGSVVAPTVGGTVAEMVHVGPGTASVAFTGTDAQSARYGFVVWGYNRAGCVSTEVKTTVVRPAPDAISDVRSGMGWLGPETWDRHIDGVVGGTRRLQVIAVDGSGARVGSPRDFSGSGWLRQLLDRPFGQTARFQVRACTVWGTCGPWSETFPSGESPSLTFALPGRAYDPATRTWSWTADPANGGLPVEYRCGSRDDAGRPAQSSTSCTVENGRPGDAVWLDVEVAGVTARFEAR</sequence>
<reference evidence="5" key="1">
    <citation type="journal article" date="2019" name="Int. J. Syst. Evol. Microbiol.">
        <title>The Global Catalogue of Microorganisms (GCM) 10K type strain sequencing project: providing services to taxonomists for standard genome sequencing and annotation.</title>
        <authorList>
            <consortium name="The Broad Institute Genomics Platform"/>
            <consortium name="The Broad Institute Genome Sequencing Center for Infectious Disease"/>
            <person name="Wu L."/>
            <person name="Ma J."/>
        </authorList>
    </citation>
    <scope>NUCLEOTIDE SEQUENCE [LARGE SCALE GENOMIC DNA]</scope>
    <source>
        <strain evidence="5">NBRC 109019</strain>
    </source>
</reference>
<organism evidence="4 5">
    <name type="scientific">Agromyces marinus</name>
    <dbReference type="NCBI Taxonomy" id="1389020"/>
    <lineage>
        <taxon>Bacteria</taxon>
        <taxon>Bacillati</taxon>
        <taxon>Actinomycetota</taxon>
        <taxon>Actinomycetes</taxon>
        <taxon>Micrococcales</taxon>
        <taxon>Microbacteriaceae</taxon>
        <taxon>Agromyces</taxon>
    </lineage>
</organism>
<dbReference type="SUPFAM" id="SSF49265">
    <property type="entry name" value="Fibronectin type III"/>
    <property type="match status" value="2"/>
</dbReference>
<name>A0ABM8GYT3_9MICO</name>
<keyword evidence="2" id="KW-0119">Carbohydrate metabolism</keyword>
<dbReference type="PROSITE" id="PS50853">
    <property type="entry name" value="FN3"/>
    <property type="match status" value="1"/>
</dbReference>
<dbReference type="InterPro" id="IPR003961">
    <property type="entry name" value="FN3_dom"/>
</dbReference>
<evidence type="ECO:0000256" key="2">
    <source>
        <dbReference type="ARBA" id="ARBA00023326"/>
    </source>
</evidence>
<accession>A0ABM8GYT3</accession>
<dbReference type="Gene3D" id="2.60.40.10">
    <property type="entry name" value="Immunoglobulins"/>
    <property type="match status" value="1"/>
</dbReference>
<proteinExistence type="predicted"/>
<gene>
    <name evidence="4" type="ORF">GCM10025870_06720</name>
</gene>
<evidence type="ECO:0000313" key="5">
    <source>
        <dbReference type="Proteomes" id="UP001321477"/>
    </source>
</evidence>
<feature type="domain" description="Fibronectin type-III" evidence="3">
    <location>
        <begin position="196"/>
        <end position="296"/>
    </location>
</feature>
<dbReference type="InterPro" id="IPR036116">
    <property type="entry name" value="FN3_sf"/>
</dbReference>
<dbReference type="CDD" id="cd00063">
    <property type="entry name" value="FN3"/>
    <property type="match status" value="1"/>
</dbReference>
<dbReference type="InterPro" id="IPR013783">
    <property type="entry name" value="Ig-like_fold"/>
</dbReference>
<keyword evidence="5" id="KW-1185">Reference proteome</keyword>
<dbReference type="Proteomes" id="UP001321477">
    <property type="component" value="Chromosome"/>
</dbReference>
<dbReference type="RefSeq" id="WP_286329368.1">
    <property type="nucleotide sequence ID" value="NZ_AP027734.1"/>
</dbReference>
<keyword evidence="1" id="KW-0378">Hydrolase</keyword>
<protein>
    <recommendedName>
        <fullName evidence="3">Fibronectin type-III domain-containing protein</fullName>
    </recommendedName>
</protein>
<evidence type="ECO:0000313" key="4">
    <source>
        <dbReference type="EMBL" id="BDZ53599.1"/>
    </source>
</evidence>
<dbReference type="EMBL" id="AP027734">
    <property type="protein sequence ID" value="BDZ53599.1"/>
    <property type="molecule type" value="Genomic_DNA"/>
</dbReference>